<keyword evidence="6 7" id="KW-0472">Membrane</keyword>
<evidence type="ECO:0000256" key="7">
    <source>
        <dbReference type="SAM" id="Phobius"/>
    </source>
</evidence>
<comment type="subcellular location">
    <subcellularLocation>
        <location evidence="1">Membrane</location>
        <topology evidence="1">Multi-pass membrane protein</topology>
    </subcellularLocation>
</comment>
<dbReference type="GO" id="GO:0015341">
    <property type="term" value="F:zinc efflux antiporter activity"/>
    <property type="evidence" value="ECO:0007669"/>
    <property type="project" value="TreeGrafter"/>
</dbReference>
<evidence type="ECO:0000259" key="8">
    <source>
        <dbReference type="Pfam" id="PF01545"/>
    </source>
</evidence>
<name>A0A926UUC5_9CYAN</name>
<reference evidence="10" key="2">
    <citation type="submission" date="2020-08" db="EMBL/GenBank/DDBJ databases">
        <authorList>
            <person name="Chen M."/>
            <person name="Teng W."/>
            <person name="Zhao L."/>
            <person name="Hu C."/>
            <person name="Zhou Y."/>
            <person name="Han B."/>
            <person name="Song L."/>
            <person name="Shu W."/>
        </authorList>
    </citation>
    <scope>NUCLEOTIDE SEQUENCE</scope>
    <source>
        <strain evidence="10">FACHB-1277</strain>
    </source>
</reference>
<gene>
    <name evidence="10" type="ORF">H6F44_12995</name>
</gene>
<dbReference type="InterPro" id="IPR002524">
    <property type="entry name" value="Cation_efflux"/>
</dbReference>
<dbReference type="Pfam" id="PF16916">
    <property type="entry name" value="ZT_dimer"/>
    <property type="match status" value="1"/>
</dbReference>
<comment type="caution">
    <text evidence="10">The sequence shown here is derived from an EMBL/GenBank/DDBJ whole genome shotgun (WGS) entry which is preliminary data.</text>
</comment>
<feature type="transmembrane region" description="Helical" evidence="7">
    <location>
        <begin position="158"/>
        <end position="177"/>
    </location>
</feature>
<evidence type="ECO:0000313" key="11">
    <source>
        <dbReference type="Proteomes" id="UP000631421"/>
    </source>
</evidence>
<dbReference type="InterPro" id="IPR036837">
    <property type="entry name" value="Cation_efflux_CTD_sf"/>
</dbReference>
<dbReference type="RefSeq" id="WP_190351389.1">
    <property type="nucleotide sequence ID" value="NZ_JACJPY010000039.1"/>
</dbReference>
<dbReference type="NCBIfam" id="TIGR01297">
    <property type="entry name" value="CDF"/>
    <property type="match status" value="1"/>
</dbReference>
<dbReference type="GO" id="GO:0005886">
    <property type="term" value="C:plasma membrane"/>
    <property type="evidence" value="ECO:0007669"/>
    <property type="project" value="TreeGrafter"/>
</dbReference>
<protein>
    <submittedName>
        <fullName evidence="10">Cation transporter</fullName>
    </submittedName>
</protein>
<proteinExistence type="inferred from homology"/>
<dbReference type="SUPFAM" id="SSF161111">
    <property type="entry name" value="Cation efflux protein transmembrane domain-like"/>
    <property type="match status" value="1"/>
</dbReference>
<dbReference type="EMBL" id="JACJPY010000039">
    <property type="protein sequence ID" value="MBD2151028.1"/>
    <property type="molecule type" value="Genomic_DNA"/>
</dbReference>
<dbReference type="Gene3D" id="1.20.1510.10">
    <property type="entry name" value="Cation efflux protein transmembrane domain"/>
    <property type="match status" value="1"/>
</dbReference>
<feature type="transmembrane region" description="Helical" evidence="7">
    <location>
        <begin position="115"/>
        <end position="137"/>
    </location>
</feature>
<dbReference type="SUPFAM" id="SSF160240">
    <property type="entry name" value="Cation efflux protein cytoplasmic domain-like"/>
    <property type="match status" value="1"/>
</dbReference>
<dbReference type="PANTHER" id="PTHR43840">
    <property type="entry name" value="MITOCHONDRIAL METAL TRANSPORTER 1-RELATED"/>
    <property type="match status" value="1"/>
</dbReference>
<evidence type="ECO:0000256" key="3">
    <source>
        <dbReference type="ARBA" id="ARBA00022448"/>
    </source>
</evidence>
<dbReference type="InterPro" id="IPR058533">
    <property type="entry name" value="Cation_efflux_TM"/>
</dbReference>
<keyword evidence="3" id="KW-0813">Transport</keyword>
<evidence type="ECO:0000256" key="6">
    <source>
        <dbReference type="ARBA" id="ARBA00023136"/>
    </source>
</evidence>
<dbReference type="Gene3D" id="3.30.70.1350">
    <property type="entry name" value="Cation efflux protein, cytoplasmic domain"/>
    <property type="match status" value="1"/>
</dbReference>
<evidence type="ECO:0000256" key="5">
    <source>
        <dbReference type="ARBA" id="ARBA00022989"/>
    </source>
</evidence>
<evidence type="ECO:0000259" key="9">
    <source>
        <dbReference type="Pfam" id="PF16916"/>
    </source>
</evidence>
<feature type="transmembrane region" description="Helical" evidence="7">
    <location>
        <begin position="12"/>
        <end position="35"/>
    </location>
</feature>
<evidence type="ECO:0000313" key="10">
    <source>
        <dbReference type="EMBL" id="MBD2151028.1"/>
    </source>
</evidence>
<sequence>MKNKGEPRSASYYGYLSIAGAIATIALKLGAYLLTNSVGFLSDALESGVNLVAAIIAVWAINYAAKPPDAEHTYGHSKAEYFSSGFEGALILVAALGIAIAAIPRLINPQPLEQLGIGLVLSLIAAAINGAIAMILLKASKRLRSITLRADAHHLLTDVWTSFGVLIGIGLVAWTGWQILDPILALLVAVNILWTGIKLITESGSALLDAAMPAAELEVINQILSNYDRRQIQFHAIRTRVAGAKRFVTFHILVPGAWSIQSGHDLCEELETAIAQALPNTSVFTHLEPLEDPKSWTDQDL</sequence>
<accession>A0A926UUC5</accession>
<keyword evidence="5 7" id="KW-1133">Transmembrane helix</keyword>
<dbReference type="InterPro" id="IPR027470">
    <property type="entry name" value="Cation_efflux_CTD"/>
</dbReference>
<dbReference type="GO" id="GO:0015086">
    <property type="term" value="F:cadmium ion transmembrane transporter activity"/>
    <property type="evidence" value="ECO:0007669"/>
    <property type="project" value="TreeGrafter"/>
</dbReference>
<keyword evidence="11" id="KW-1185">Reference proteome</keyword>
<organism evidence="10 11">
    <name type="scientific">Pseudanabaena cinerea FACHB-1277</name>
    <dbReference type="NCBI Taxonomy" id="2949581"/>
    <lineage>
        <taxon>Bacteria</taxon>
        <taxon>Bacillati</taxon>
        <taxon>Cyanobacteriota</taxon>
        <taxon>Cyanophyceae</taxon>
        <taxon>Pseudanabaenales</taxon>
        <taxon>Pseudanabaenaceae</taxon>
        <taxon>Pseudanabaena</taxon>
        <taxon>Pseudanabaena cinerea</taxon>
    </lineage>
</organism>
<keyword evidence="4 7" id="KW-0812">Transmembrane</keyword>
<dbReference type="GO" id="GO:0006882">
    <property type="term" value="P:intracellular zinc ion homeostasis"/>
    <property type="evidence" value="ECO:0007669"/>
    <property type="project" value="TreeGrafter"/>
</dbReference>
<dbReference type="Pfam" id="PF01545">
    <property type="entry name" value="Cation_efflux"/>
    <property type="match status" value="1"/>
</dbReference>
<evidence type="ECO:0000256" key="2">
    <source>
        <dbReference type="ARBA" id="ARBA00008114"/>
    </source>
</evidence>
<feature type="domain" description="Cation efflux protein cytoplasmic" evidence="9">
    <location>
        <begin position="213"/>
        <end position="289"/>
    </location>
</feature>
<dbReference type="InterPro" id="IPR050291">
    <property type="entry name" value="CDF_Transporter"/>
</dbReference>
<dbReference type="Proteomes" id="UP000631421">
    <property type="component" value="Unassembled WGS sequence"/>
</dbReference>
<evidence type="ECO:0000256" key="4">
    <source>
        <dbReference type="ARBA" id="ARBA00022692"/>
    </source>
</evidence>
<dbReference type="GO" id="GO:0015093">
    <property type="term" value="F:ferrous iron transmembrane transporter activity"/>
    <property type="evidence" value="ECO:0007669"/>
    <property type="project" value="TreeGrafter"/>
</dbReference>
<dbReference type="AlphaFoldDB" id="A0A926UUC5"/>
<feature type="domain" description="Cation efflux protein transmembrane" evidence="8">
    <location>
        <begin position="16"/>
        <end position="208"/>
    </location>
</feature>
<evidence type="ECO:0000256" key="1">
    <source>
        <dbReference type="ARBA" id="ARBA00004141"/>
    </source>
</evidence>
<dbReference type="InterPro" id="IPR027469">
    <property type="entry name" value="Cation_efflux_TMD_sf"/>
</dbReference>
<feature type="transmembrane region" description="Helical" evidence="7">
    <location>
        <begin position="86"/>
        <end position="103"/>
    </location>
</feature>
<dbReference type="PANTHER" id="PTHR43840:SF15">
    <property type="entry name" value="MITOCHONDRIAL METAL TRANSPORTER 1-RELATED"/>
    <property type="match status" value="1"/>
</dbReference>
<feature type="transmembrane region" description="Helical" evidence="7">
    <location>
        <begin position="47"/>
        <end position="65"/>
    </location>
</feature>
<reference evidence="10" key="1">
    <citation type="journal article" date="2015" name="ISME J.">
        <title>Draft Genome Sequence of Streptomyces incarnatus NRRL8089, which Produces the Nucleoside Antibiotic Sinefungin.</title>
        <authorList>
            <person name="Oshima K."/>
            <person name="Hattori M."/>
            <person name="Shimizu H."/>
            <person name="Fukuda K."/>
            <person name="Nemoto M."/>
            <person name="Inagaki K."/>
            <person name="Tamura T."/>
        </authorList>
    </citation>
    <scope>NUCLEOTIDE SEQUENCE</scope>
    <source>
        <strain evidence="10">FACHB-1277</strain>
    </source>
</reference>
<comment type="similarity">
    <text evidence="2">Belongs to the cation diffusion facilitator (CDF) transporter (TC 2.A.4) family.</text>
</comment>